<evidence type="ECO:0000256" key="1">
    <source>
        <dbReference type="SAM" id="SignalP"/>
    </source>
</evidence>
<proteinExistence type="predicted"/>
<sequence length="79" mass="8364">MASSLFVVVVVVCSAPLPFLSSASTKHACRGACVTRTSRTTCDSRTAPLPGTASVDVCGPRNVRYGYSIWSGQRLDEVI</sequence>
<evidence type="ECO:0000313" key="2">
    <source>
        <dbReference type="EMBL" id="MBW62749.1"/>
    </source>
</evidence>
<reference evidence="2" key="1">
    <citation type="submission" date="2018-01" db="EMBL/GenBank/DDBJ databases">
        <title>An insight into the sialome of Amazonian anophelines.</title>
        <authorList>
            <person name="Ribeiro J.M."/>
            <person name="Scarpassa V."/>
            <person name="Calvo E."/>
        </authorList>
    </citation>
    <scope>NUCLEOTIDE SEQUENCE</scope>
    <source>
        <tissue evidence="2">Salivary glands</tissue>
    </source>
</reference>
<dbReference type="AlphaFoldDB" id="A0A2M4CBW0"/>
<organism evidence="2">
    <name type="scientific">Anopheles marajoara</name>
    <dbReference type="NCBI Taxonomy" id="58244"/>
    <lineage>
        <taxon>Eukaryota</taxon>
        <taxon>Metazoa</taxon>
        <taxon>Ecdysozoa</taxon>
        <taxon>Arthropoda</taxon>
        <taxon>Hexapoda</taxon>
        <taxon>Insecta</taxon>
        <taxon>Pterygota</taxon>
        <taxon>Neoptera</taxon>
        <taxon>Endopterygota</taxon>
        <taxon>Diptera</taxon>
        <taxon>Nematocera</taxon>
        <taxon>Culicoidea</taxon>
        <taxon>Culicidae</taxon>
        <taxon>Anophelinae</taxon>
        <taxon>Anopheles</taxon>
    </lineage>
</organism>
<protein>
    <submittedName>
        <fullName evidence="2">Putative secreted protein</fullName>
    </submittedName>
</protein>
<name>A0A2M4CBW0_9DIPT</name>
<feature type="chain" id="PRO_5014636831" evidence="1">
    <location>
        <begin position="23"/>
        <end position="79"/>
    </location>
</feature>
<feature type="signal peptide" evidence="1">
    <location>
        <begin position="1"/>
        <end position="22"/>
    </location>
</feature>
<dbReference type="EMBL" id="GGFJ01013608">
    <property type="protein sequence ID" value="MBW62749.1"/>
    <property type="molecule type" value="Transcribed_RNA"/>
</dbReference>
<accession>A0A2M4CBW0</accession>
<keyword evidence="1" id="KW-0732">Signal</keyword>